<evidence type="ECO:0000256" key="3">
    <source>
        <dbReference type="SAM" id="SignalP"/>
    </source>
</evidence>
<dbReference type="Pfam" id="PF01547">
    <property type="entry name" value="SBP_bac_1"/>
    <property type="match status" value="1"/>
</dbReference>
<protein>
    <submittedName>
        <fullName evidence="4">Carbohydrate ABC transporter substrate-binding protein</fullName>
    </submittedName>
</protein>
<dbReference type="InterPro" id="IPR050490">
    <property type="entry name" value="Bact_solute-bd_prot1"/>
</dbReference>
<sequence>MSRHQNAPCGSRRSFRARCLGLVFGGLALGALMGAAVPADAGTITIWHNYGTEVNATALNAVVAAFEKADPDVQVKVISQPADNYFALLTASAISHSSPDIAVMWTGVWDLKYAHLLADLKPLLPADTLGQMKGLRWASQDYDTTKALYVLPLEDQFYIGFYNKDMLKKAGFDTPPRSWSELATACQKLKADGVTPMLYGSDSQALSSEFYPFYDLSYLMAGAYPVGLWSGLVDGTIKWTAQPIVEQLQKWADLHKDGCTNPDVLTTTNILTKFQAGQAAMIVDGNWNLQQLYDKMGSNLGVFPLPFSDKPTTTVVELPGDGLSVLKSSKNKKDAAAFLTFLMGSDAQKILAQSGLVPARDGVSATNPLYADLFALTAQDGYTKAPMIDNVIQPPLVDVGQRVLNAAFAQQMTVPDALQKMQDAWDNLPADQKH</sequence>
<reference evidence="4" key="2">
    <citation type="submission" date="2021-01" db="EMBL/GenBank/DDBJ databases">
        <authorList>
            <person name="Mieszkin S."/>
            <person name="Pouder E."/>
            <person name="Alain K."/>
        </authorList>
    </citation>
    <scope>NUCLEOTIDE SEQUENCE</scope>
    <source>
        <strain evidence="4">HW T2.11</strain>
    </source>
</reference>
<proteinExistence type="inferred from homology"/>
<organism evidence="4 5">
    <name type="scientific">Acidisoma silvae</name>
    <dbReference type="NCBI Taxonomy" id="2802396"/>
    <lineage>
        <taxon>Bacteria</taxon>
        <taxon>Pseudomonadati</taxon>
        <taxon>Pseudomonadota</taxon>
        <taxon>Alphaproteobacteria</taxon>
        <taxon>Acetobacterales</taxon>
        <taxon>Acidocellaceae</taxon>
        <taxon>Acidisoma</taxon>
    </lineage>
</organism>
<reference evidence="4" key="1">
    <citation type="journal article" date="2021" name="Microorganisms">
        <title>Acidisoma silvae sp. nov. and Acidisomacellulosilytica sp. nov., Two Acidophilic Bacteria Isolated from Decaying Wood, Hydrolyzing Cellulose and Producing Poly-3-hydroxybutyrate.</title>
        <authorList>
            <person name="Mieszkin S."/>
            <person name="Pouder E."/>
            <person name="Uroz S."/>
            <person name="Simon-Colin C."/>
            <person name="Alain K."/>
        </authorList>
    </citation>
    <scope>NUCLEOTIDE SEQUENCE</scope>
    <source>
        <strain evidence="4">HW T2.11</strain>
    </source>
</reference>
<dbReference type="RefSeq" id="WP_227320265.1">
    <property type="nucleotide sequence ID" value="NZ_JAESVB010000002.1"/>
</dbReference>
<dbReference type="Proteomes" id="UP000708298">
    <property type="component" value="Unassembled WGS sequence"/>
</dbReference>
<comment type="subcellular location">
    <subcellularLocation>
        <location evidence="1">Periplasm</location>
    </subcellularLocation>
</comment>
<dbReference type="InterPro" id="IPR006059">
    <property type="entry name" value="SBP"/>
</dbReference>
<dbReference type="SUPFAM" id="SSF53850">
    <property type="entry name" value="Periplasmic binding protein-like II"/>
    <property type="match status" value="1"/>
</dbReference>
<dbReference type="PANTHER" id="PTHR43649:SF12">
    <property type="entry name" value="DIACETYLCHITOBIOSE BINDING PROTEIN DASA"/>
    <property type="match status" value="1"/>
</dbReference>
<evidence type="ECO:0000256" key="1">
    <source>
        <dbReference type="ARBA" id="ARBA00004418"/>
    </source>
</evidence>
<dbReference type="EMBL" id="JAESVB010000002">
    <property type="protein sequence ID" value="MCB8874598.1"/>
    <property type="molecule type" value="Genomic_DNA"/>
</dbReference>
<dbReference type="PANTHER" id="PTHR43649">
    <property type="entry name" value="ARABINOSE-BINDING PROTEIN-RELATED"/>
    <property type="match status" value="1"/>
</dbReference>
<feature type="chain" id="PRO_5037788946" evidence="3">
    <location>
        <begin position="42"/>
        <end position="434"/>
    </location>
</feature>
<accession>A0A963YQ21</accession>
<evidence type="ECO:0000313" key="4">
    <source>
        <dbReference type="EMBL" id="MCB8874598.1"/>
    </source>
</evidence>
<keyword evidence="3" id="KW-0732">Signal</keyword>
<dbReference type="GO" id="GO:0042597">
    <property type="term" value="C:periplasmic space"/>
    <property type="evidence" value="ECO:0007669"/>
    <property type="project" value="UniProtKB-SubCell"/>
</dbReference>
<gene>
    <name evidence="4" type="ORF">ASILVAE211_05320</name>
</gene>
<feature type="signal peptide" evidence="3">
    <location>
        <begin position="1"/>
        <end position="41"/>
    </location>
</feature>
<evidence type="ECO:0000313" key="5">
    <source>
        <dbReference type="Proteomes" id="UP000708298"/>
    </source>
</evidence>
<keyword evidence="5" id="KW-1185">Reference proteome</keyword>
<comment type="similarity">
    <text evidence="2">Belongs to the bacterial solute-binding protein 1 family.</text>
</comment>
<dbReference type="Gene3D" id="3.40.190.10">
    <property type="entry name" value="Periplasmic binding protein-like II"/>
    <property type="match status" value="1"/>
</dbReference>
<comment type="caution">
    <text evidence="4">The sequence shown here is derived from an EMBL/GenBank/DDBJ whole genome shotgun (WGS) entry which is preliminary data.</text>
</comment>
<dbReference type="AlphaFoldDB" id="A0A963YQ21"/>
<name>A0A963YQ21_9PROT</name>
<evidence type="ECO:0000256" key="2">
    <source>
        <dbReference type="ARBA" id="ARBA00008520"/>
    </source>
</evidence>